<evidence type="ECO:0000256" key="5">
    <source>
        <dbReference type="ARBA" id="ARBA00023136"/>
    </source>
</evidence>
<evidence type="ECO:0000256" key="1">
    <source>
        <dbReference type="ARBA" id="ARBA00004651"/>
    </source>
</evidence>
<dbReference type="OrthoDB" id="7051771at2"/>
<evidence type="ECO:0000256" key="6">
    <source>
        <dbReference type="SAM" id="MobiDB-lite"/>
    </source>
</evidence>
<organism evidence="9 10">
    <name type="scientific">Parafrankia soli</name>
    <dbReference type="NCBI Taxonomy" id="2599596"/>
    <lineage>
        <taxon>Bacteria</taxon>
        <taxon>Bacillati</taxon>
        <taxon>Actinomycetota</taxon>
        <taxon>Actinomycetes</taxon>
        <taxon>Frankiales</taxon>
        <taxon>Frankiaceae</taxon>
        <taxon>Parafrankia</taxon>
    </lineage>
</organism>
<feature type="transmembrane region" description="Helical" evidence="7">
    <location>
        <begin position="234"/>
        <end position="255"/>
    </location>
</feature>
<protein>
    <recommendedName>
        <fullName evidence="8">SSD domain-containing protein</fullName>
    </recommendedName>
</protein>
<feature type="region of interest" description="Disordered" evidence="6">
    <location>
        <begin position="730"/>
        <end position="782"/>
    </location>
</feature>
<keyword evidence="2" id="KW-1003">Cell membrane</keyword>
<keyword evidence="10" id="KW-1185">Reference proteome</keyword>
<evidence type="ECO:0000313" key="9">
    <source>
        <dbReference type="EMBL" id="OHV40107.1"/>
    </source>
</evidence>
<dbReference type="InterPro" id="IPR000731">
    <property type="entry name" value="SSD"/>
</dbReference>
<feature type="domain" description="SSD" evidence="8">
    <location>
        <begin position="204"/>
        <end position="333"/>
    </location>
</feature>
<dbReference type="AlphaFoldDB" id="A0A1S1R2F1"/>
<dbReference type="InterPro" id="IPR050545">
    <property type="entry name" value="Mycobact_MmpL"/>
</dbReference>
<dbReference type="EMBL" id="MAXA01000080">
    <property type="protein sequence ID" value="OHV40107.1"/>
    <property type="molecule type" value="Genomic_DNA"/>
</dbReference>
<evidence type="ECO:0000313" key="10">
    <source>
        <dbReference type="Proteomes" id="UP000179769"/>
    </source>
</evidence>
<feature type="transmembrane region" description="Helical" evidence="7">
    <location>
        <begin position="189"/>
        <end position="222"/>
    </location>
</feature>
<keyword evidence="3 7" id="KW-0812">Transmembrane</keyword>
<accession>A0A1S1R2F1</accession>
<dbReference type="Gene3D" id="1.20.1640.10">
    <property type="entry name" value="Multidrug efflux transporter AcrB transmembrane domain"/>
    <property type="match status" value="2"/>
</dbReference>
<evidence type="ECO:0000256" key="7">
    <source>
        <dbReference type="SAM" id="Phobius"/>
    </source>
</evidence>
<dbReference type="SUPFAM" id="SSF82866">
    <property type="entry name" value="Multidrug efflux transporter AcrB transmembrane domain"/>
    <property type="match status" value="2"/>
</dbReference>
<sequence>MRHRRLAIGGWILGVVLVTLLGSLIGTSTLGDDDYSVGEDGRAQSTLDAHGFTSPANENVLIQRPAQAASPEELLADPELRAALADVAARLDGTGEVTNLRAPIALPGVEANPGLVSTDRRSVMVTFEMRGDEDTATDRIDPVLAAVAAAADEHPGLLVEEVGEASADKALGDTIGKDFKRAELLAIPLTLGILLAVFGAVVAALVPVALALTAFVGALGVVAFTSRLLPTDETATSVMLLIGLAVGVDYALFYIRREREERAAGHSPQRALEIAADTSGHAVLVSGLTVAVSMAGLLLTGLSVFSGIAGGTVIVVLIAVLGSLTVLPAVLSWLGDRVELLRLPWHRRADARAAAASAPGVDRKTTSTTSVAGTAGVDLTRPGLTGRLLRRPGIVAVVTGGLLILLAVPALGLRTVEPGMDDIPDDLPIMQTYDRVQAAFPGEQTAAVVVVSAADVRAPQAVGAIDALRERALASGMMYEPITTEISADGQVAKISIPIAGEGTDNASLRVLDTLRGEIIPSTIDPVSGMSADVTGWTAGSADFNAQLNGRTPLVIGFVLVLAFLLLLAAFRSAIVAAAAVALNLLSVAAAYGLLVVVFQHHWADGLLGYTSTGAITNWLPLMLFVILFGLSMDYQVFVLSRVREAYDSGLPMRDAVLVGVRRSAGVVTSAAVIMVAVFSIFATLSQVSMKQLGVGLGAAILLDATVIRVILMPAVLTLIGERAWRRRPVADDDDRGTAVPVPAGDRRPQLPAQAPAPAVPPAPAGHGPFSGMGDFPRHRQD</sequence>
<feature type="transmembrane region" description="Helical" evidence="7">
    <location>
        <begin position="308"/>
        <end position="334"/>
    </location>
</feature>
<dbReference type="GO" id="GO:0005886">
    <property type="term" value="C:plasma membrane"/>
    <property type="evidence" value="ECO:0007669"/>
    <property type="project" value="UniProtKB-SubCell"/>
</dbReference>
<evidence type="ECO:0000256" key="3">
    <source>
        <dbReference type="ARBA" id="ARBA00022692"/>
    </source>
</evidence>
<keyword evidence="4 7" id="KW-1133">Transmembrane helix</keyword>
<evidence type="ECO:0000256" key="4">
    <source>
        <dbReference type="ARBA" id="ARBA00022989"/>
    </source>
</evidence>
<comment type="caution">
    <text evidence="9">The sequence shown here is derived from an EMBL/GenBank/DDBJ whole genome shotgun (WGS) entry which is preliminary data.</text>
</comment>
<reference evidence="10" key="1">
    <citation type="submission" date="2016-07" db="EMBL/GenBank/DDBJ databases">
        <title>Frankia sp. NRRL B-16219 Genome sequencing.</title>
        <authorList>
            <person name="Ghodhbane-Gtari F."/>
            <person name="Swanson E."/>
            <person name="Gueddou A."/>
            <person name="Louati M."/>
            <person name="Nouioui I."/>
            <person name="Hezbri K."/>
            <person name="Abebe-Akele F."/>
            <person name="Simpson S."/>
            <person name="Morris K."/>
            <person name="Thomas K."/>
            <person name="Gtari M."/>
            <person name="Tisa L.S."/>
        </authorList>
    </citation>
    <scope>NUCLEOTIDE SEQUENCE [LARGE SCALE GENOMIC DNA]</scope>
    <source>
        <strain evidence="10">NRRL B-16219</strain>
    </source>
</reference>
<feature type="transmembrane region" description="Helical" evidence="7">
    <location>
        <begin position="393"/>
        <end position="412"/>
    </location>
</feature>
<feature type="transmembrane region" description="Helical" evidence="7">
    <location>
        <begin position="697"/>
        <end position="720"/>
    </location>
</feature>
<keyword evidence="5 7" id="KW-0472">Membrane</keyword>
<gene>
    <name evidence="9" type="ORF">BBK14_12930</name>
</gene>
<dbReference type="PROSITE" id="PS50156">
    <property type="entry name" value="SSD"/>
    <property type="match status" value="1"/>
</dbReference>
<comment type="subcellular location">
    <subcellularLocation>
        <location evidence="1">Cell membrane</location>
        <topology evidence="1">Multi-pass membrane protein</topology>
    </subcellularLocation>
</comment>
<dbReference type="PANTHER" id="PTHR33406:SF13">
    <property type="entry name" value="MEMBRANE PROTEIN YDFJ"/>
    <property type="match status" value="1"/>
</dbReference>
<evidence type="ECO:0000256" key="2">
    <source>
        <dbReference type="ARBA" id="ARBA00022475"/>
    </source>
</evidence>
<dbReference type="Proteomes" id="UP000179769">
    <property type="component" value="Unassembled WGS sequence"/>
</dbReference>
<name>A0A1S1R2F1_9ACTN</name>
<feature type="transmembrane region" description="Helical" evidence="7">
    <location>
        <begin position="6"/>
        <end position="26"/>
    </location>
</feature>
<evidence type="ECO:0000259" key="8">
    <source>
        <dbReference type="PROSITE" id="PS50156"/>
    </source>
</evidence>
<dbReference type="PANTHER" id="PTHR33406">
    <property type="entry name" value="MEMBRANE PROTEIN MJ1562-RELATED"/>
    <property type="match status" value="1"/>
</dbReference>
<feature type="transmembrane region" description="Helical" evidence="7">
    <location>
        <begin position="578"/>
        <end position="599"/>
    </location>
</feature>
<feature type="transmembrane region" description="Helical" evidence="7">
    <location>
        <begin position="619"/>
        <end position="643"/>
    </location>
</feature>
<dbReference type="InterPro" id="IPR004869">
    <property type="entry name" value="MMPL_dom"/>
</dbReference>
<dbReference type="Pfam" id="PF03176">
    <property type="entry name" value="MMPL"/>
    <property type="match status" value="2"/>
</dbReference>
<proteinExistence type="predicted"/>
<feature type="transmembrane region" description="Helical" evidence="7">
    <location>
        <begin position="664"/>
        <end position="685"/>
    </location>
</feature>
<feature type="transmembrane region" description="Helical" evidence="7">
    <location>
        <begin position="282"/>
        <end position="302"/>
    </location>
</feature>
<feature type="transmembrane region" description="Helical" evidence="7">
    <location>
        <begin position="554"/>
        <end position="571"/>
    </location>
</feature>